<sequence length="302" mass="35097">MKKMSKSKQFMRDNQFDFAQIMNKKEPRPLQDLLLQLGISNEKNVFQKAKEHNFTTFFSGPKQIRDLIETDFDTTDHQNFISQFLIDDNLCLKDGRKLVNDQLEKMSAFLTSTSDKKVFSTLFLDEYGSPKSSIDHDFRLLSSLHFNYLLNELIDQNVNLTGSPFIVQPTWRNCVSEGISQYSCICMNMNLTSGYPKESEKDFVETLNIRFTNEVKKHKCVKSFETEDYQFFYDYALNTSKEIRGVELTGFVNITGFTGEKRLMLKKMFTFKKNFESFRSFDTARVIVGHEVNIGIASLCDL</sequence>
<dbReference type="AlphaFoldDB" id="A0A1I7TS68"/>
<proteinExistence type="predicted"/>
<keyword evidence="1" id="KW-1185">Reference proteome</keyword>
<protein>
    <submittedName>
        <fullName evidence="2">DUF3883 domain-containing protein</fullName>
    </submittedName>
</protein>
<organism evidence="1 2">
    <name type="scientific">Caenorhabditis tropicalis</name>
    <dbReference type="NCBI Taxonomy" id="1561998"/>
    <lineage>
        <taxon>Eukaryota</taxon>
        <taxon>Metazoa</taxon>
        <taxon>Ecdysozoa</taxon>
        <taxon>Nematoda</taxon>
        <taxon>Chromadorea</taxon>
        <taxon>Rhabditida</taxon>
        <taxon>Rhabditina</taxon>
        <taxon>Rhabditomorpha</taxon>
        <taxon>Rhabditoidea</taxon>
        <taxon>Rhabditidae</taxon>
        <taxon>Peloderinae</taxon>
        <taxon>Caenorhabditis</taxon>
    </lineage>
</organism>
<evidence type="ECO:0000313" key="1">
    <source>
        <dbReference type="Proteomes" id="UP000095282"/>
    </source>
</evidence>
<dbReference type="WBParaSite" id="Csp11.Scaffold629.g11241.t2">
    <property type="protein sequence ID" value="Csp11.Scaffold629.g11241.t2"/>
    <property type="gene ID" value="Csp11.Scaffold629.g11241"/>
</dbReference>
<dbReference type="eggNOG" id="ENOG502THA3">
    <property type="taxonomic scope" value="Eukaryota"/>
</dbReference>
<evidence type="ECO:0000313" key="2">
    <source>
        <dbReference type="WBParaSite" id="Csp11.Scaffold629.g11241.t2"/>
    </source>
</evidence>
<dbReference type="STRING" id="1561998.A0A1I7TS68"/>
<reference evidence="2" key="1">
    <citation type="submission" date="2016-11" db="UniProtKB">
        <authorList>
            <consortium name="WormBaseParasite"/>
        </authorList>
    </citation>
    <scope>IDENTIFICATION</scope>
</reference>
<dbReference type="Proteomes" id="UP000095282">
    <property type="component" value="Unplaced"/>
</dbReference>
<accession>A0A1I7TS68</accession>
<name>A0A1I7TS68_9PELO</name>